<dbReference type="EMBL" id="JABXXQ010000047">
    <property type="protein sequence ID" value="NVN29563.1"/>
    <property type="molecule type" value="Genomic_DNA"/>
</dbReference>
<accession>A0A850NIV2</accession>
<evidence type="ECO:0000256" key="6">
    <source>
        <dbReference type="ARBA" id="ARBA00023136"/>
    </source>
</evidence>
<proteinExistence type="predicted"/>
<dbReference type="GO" id="GO:0005886">
    <property type="term" value="C:plasma membrane"/>
    <property type="evidence" value="ECO:0007669"/>
    <property type="project" value="UniProtKB-SubCell"/>
</dbReference>
<organism evidence="9 10">
    <name type="scientific">Endobacter medicaginis</name>
    <dbReference type="NCBI Taxonomy" id="1181271"/>
    <lineage>
        <taxon>Bacteria</taxon>
        <taxon>Pseudomonadati</taxon>
        <taxon>Pseudomonadota</taxon>
        <taxon>Alphaproteobacteria</taxon>
        <taxon>Acetobacterales</taxon>
        <taxon>Acetobacteraceae</taxon>
        <taxon>Endobacter</taxon>
    </lineage>
</organism>
<dbReference type="Pfam" id="PF07690">
    <property type="entry name" value="MFS_1"/>
    <property type="match status" value="1"/>
</dbReference>
<keyword evidence="2" id="KW-0813">Transport</keyword>
<dbReference type="InterPro" id="IPR020846">
    <property type="entry name" value="MFS_dom"/>
</dbReference>
<dbReference type="InterPro" id="IPR036259">
    <property type="entry name" value="MFS_trans_sf"/>
</dbReference>
<sequence length="438" mass="46933">MQVQEPQASGGGRGDAPEAHLRRVILAGTIGAIIEWYDFFLYGIVAGIVLSRLYFPSHSDALSELLAYSTFAMGFVSRLIGGVIFGHLGDRLGRKRVLVATLLIMGVSTTLIGLLPTYAQIGPAASVALFALRLLQGVGIGGEWGGAVLMAYETAPPGKRGFYAALPQLGLSIGLCLASGVVGVMSLLPEAAFMQWGWRVGFLLSVVLVAIGLYIRLKVLETPEFERARSERKLVRLPLRDMLRDYPRELWLGMGARCIEGVAFNTYSVFSVLYLSQYRHVPRGRALAAVTVAAVVLTVLIPVVGRLSDRWGRAIPYAIGALLLAASAYPSFWLMDHGDPVGVALGVILPLGVFYSLCYAPESALFADLFAPEVRYTGISVVYQLSGVFASGLLPIIATWLLGLGGGSPVWICLYLVAVGLISAGCALAIFRLRPASR</sequence>
<evidence type="ECO:0000256" key="3">
    <source>
        <dbReference type="ARBA" id="ARBA00022475"/>
    </source>
</evidence>
<feature type="transmembrane region" description="Helical" evidence="7">
    <location>
        <begin position="381"/>
        <end position="403"/>
    </location>
</feature>
<dbReference type="GO" id="GO:0022857">
    <property type="term" value="F:transmembrane transporter activity"/>
    <property type="evidence" value="ECO:0007669"/>
    <property type="project" value="InterPro"/>
</dbReference>
<reference evidence="9 10" key="1">
    <citation type="submission" date="2020-06" db="EMBL/GenBank/DDBJ databases">
        <title>Description of novel acetic acid bacteria.</title>
        <authorList>
            <person name="Sombolestani A."/>
        </authorList>
    </citation>
    <scope>NUCLEOTIDE SEQUENCE [LARGE SCALE GENOMIC DNA]</scope>
    <source>
        <strain evidence="9 10">LMG 26838</strain>
    </source>
</reference>
<evidence type="ECO:0000313" key="9">
    <source>
        <dbReference type="EMBL" id="NVN29563.1"/>
    </source>
</evidence>
<dbReference type="Proteomes" id="UP000565205">
    <property type="component" value="Unassembled WGS sequence"/>
</dbReference>
<keyword evidence="5 7" id="KW-1133">Transmembrane helix</keyword>
<feature type="transmembrane region" description="Helical" evidence="7">
    <location>
        <begin position="409"/>
        <end position="431"/>
    </location>
</feature>
<dbReference type="AlphaFoldDB" id="A0A850NIV2"/>
<protein>
    <submittedName>
        <fullName evidence="9">MHS family MFS transporter</fullName>
    </submittedName>
</protein>
<keyword evidence="4 7" id="KW-0812">Transmembrane</keyword>
<feature type="transmembrane region" description="Helical" evidence="7">
    <location>
        <begin position="162"/>
        <end position="184"/>
    </location>
</feature>
<feature type="transmembrane region" description="Helical" evidence="7">
    <location>
        <begin position="250"/>
        <end position="274"/>
    </location>
</feature>
<feature type="transmembrane region" description="Helical" evidence="7">
    <location>
        <begin position="286"/>
        <end position="305"/>
    </location>
</feature>
<feature type="transmembrane region" description="Helical" evidence="7">
    <location>
        <begin position="65"/>
        <end position="85"/>
    </location>
</feature>
<feature type="transmembrane region" description="Helical" evidence="7">
    <location>
        <begin position="125"/>
        <end position="150"/>
    </location>
</feature>
<feature type="domain" description="Major facilitator superfamily (MFS) profile" evidence="8">
    <location>
        <begin position="24"/>
        <end position="438"/>
    </location>
</feature>
<feature type="transmembrane region" description="Helical" evidence="7">
    <location>
        <begin position="97"/>
        <end position="119"/>
    </location>
</feature>
<feature type="transmembrane region" description="Helical" evidence="7">
    <location>
        <begin position="24"/>
        <end position="45"/>
    </location>
</feature>
<evidence type="ECO:0000256" key="2">
    <source>
        <dbReference type="ARBA" id="ARBA00022448"/>
    </source>
</evidence>
<dbReference type="CDD" id="cd17369">
    <property type="entry name" value="MFS_ShiA_like"/>
    <property type="match status" value="1"/>
</dbReference>
<evidence type="ECO:0000259" key="8">
    <source>
        <dbReference type="PROSITE" id="PS50850"/>
    </source>
</evidence>
<dbReference type="PROSITE" id="PS50850">
    <property type="entry name" value="MFS"/>
    <property type="match status" value="1"/>
</dbReference>
<name>A0A850NIV2_9PROT</name>
<evidence type="ECO:0000256" key="1">
    <source>
        <dbReference type="ARBA" id="ARBA00004651"/>
    </source>
</evidence>
<feature type="transmembrane region" description="Helical" evidence="7">
    <location>
        <begin position="341"/>
        <end position="360"/>
    </location>
</feature>
<evidence type="ECO:0000256" key="5">
    <source>
        <dbReference type="ARBA" id="ARBA00022989"/>
    </source>
</evidence>
<dbReference type="InterPro" id="IPR011701">
    <property type="entry name" value="MFS"/>
</dbReference>
<evidence type="ECO:0000313" key="10">
    <source>
        <dbReference type="Proteomes" id="UP000565205"/>
    </source>
</evidence>
<comment type="caution">
    <text evidence="9">The sequence shown here is derived from an EMBL/GenBank/DDBJ whole genome shotgun (WGS) entry which is preliminary data.</text>
</comment>
<feature type="transmembrane region" description="Helical" evidence="7">
    <location>
        <begin position="196"/>
        <end position="217"/>
    </location>
</feature>
<dbReference type="Gene3D" id="1.20.1250.20">
    <property type="entry name" value="MFS general substrate transporter like domains"/>
    <property type="match status" value="2"/>
</dbReference>
<gene>
    <name evidence="9" type="ORF">HUK83_04335</name>
</gene>
<dbReference type="PANTHER" id="PTHR43045">
    <property type="entry name" value="SHIKIMATE TRANSPORTER"/>
    <property type="match status" value="1"/>
</dbReference>
<evidence type="ECO:0000256" key="4">
    <source>
        <dbReference type="ARBA" id="ARBA00022692"/>
    </source>
</evidence>
<keyword evidence="3" id="KW-1003">Cell membrane</keyword>
<feature type="transmembrane region" description="Helical" evidence="7">
    <location>
        <begin position="317"/>
        <end position="335"/>
    </location>
</feature>
<dbReference type="PANTHER" id="PTHR43045:SF1">
    <property type="entry name" value="SHIKIMATE TRANSPORTER"/>
    <property type="match status" value="1"/>
</dbReference>
<keyword evidence="6 7" id="KW-0472">Membrane</keyword>
<evidence type="ECO:0000256" key="7">
    <source>
        <dbReference type="SAM" id="Phobius"/>
    </source>
</evidence>
<dbReference type="SUPFAM" id="SSF103473">
    <property type="entry name" value="MFS general substrate transporter"/>
    <property type="match status" value="1"/>
</dbReference>
<comment type="subcellular location">
    <subcellularLocation>
        <location evidence="1">Cell membrane</location>
        <topology evidence="1">Multi-pass membrane protein</topology>
    </subcellularLocation>
</comment>